<dbReference type="InterPro" id="IPR029063">
    <property type="entry name" value="SAM-dependent_MTases_sf"/>
</dbReference>
<feature type="compositionally biased region" description="Basic residues" evidence="6">
    <location>
        <begin position="527"/>
        <end position="543"/>
    </location>
</feature>
<keyword evidence="1 5" id="KW-0489">Methyltransferase</keyword>
<dbReference type="Pfam" id="PF01189">
    <property type="entry name" value="Methyltr_RsmB-F"/>
    <property type="match status" value="1"/>
</dbReference>
<dbReference type="PRINTS" id="PR02008">
    <property type="entry name" value="RCMTFAMILY"/>
</dbReference>
<dbReference type="GO" id="GO:0003723">
    <property type="term" value="F:RNA binding"/>
    <property type="evidence" value="ECO:0007669"/>
    <property type="project" value="UniProtKB-UniRule"/>
</dbReference>
<evidence type="ECO:0000256" key="6">
    <source>
        <dbReference type="SAM" id="MobiDB-lite"/>
    </source>
</evidence>
<dbReference type="PANTHER" id="PTHR22807">
    <property type="entry name" value="NOP2 YEAST -RELATED NOL1/NOP2/FMU SUN DOMAIN-CONTAINING"/>
    <property type="match status" value="1"/>
</dbReference>
<dbReference type="Proteomes" id="UP001182556">
    <property type="component" value="Unassembled WGS sequence"/>
</dbReference>
<gene>
    <name evidence="8" type="ORF">DB88DRAFT_476873</name>
</gene>
<dbReference type="EMBL" id="JAODAN010000001">
    <property type="protein sequence ID" value="KAK1927135.1"/>
    <property type="molecule type" value="Genomic_DNA"/>
</dbReference>
<dbReference type="InterPro" id="IPR048889">
    <property type="entry name" value="NSUN5_RCM1_N"/>
</dbReference>
<accession>A0AAD9FVP8</accession>
<dbReference type="GO" id="GO:0070475">
    <property type="term" value="P:rRNA base methylation"/>
    <property type="evidence" value="ECO:0007669"/>
    <property type="project" value="TreeGrafter"/>
</dbReference>
<keyword evidence="2 5" id="KW-0808">Transferase</keyword>
<dbReference type="Pfam" id="PF21153">
    <property type="entry name" value="NSUN5_N"/>
    <property type="match status" value="1"/>
</dbReference>
<keyword evidence="3 5" id="KW-0949">S-adenosyl-L-methionine</keyword>
<dbReference type="PROSITE" id="PS51686">
    <property type="entry name" value="SAM_MT_RSMB_NOP"/>
    <property type="match status" value="1"/>
</dbReference>
<dbReference type="InterPro" id="IPR049560">
    <property type="entry name" value="MeTrfase_RsmB-F_NOP2_cat"/>
</dbReference>
<evidence type="ECO:0000256" key="3">
    <source>
        <dbReference type="ARBA" id="ARBA00022691"/>
    </source>
</evidence>
<feature type="binding site" evidence="5">
    <location>
        <position position="306"/>
    </location>
    <ligand>
        <name>S-adenosyl-L-methionine</name>
        <dbReference type="ChEBI" id="CHEBI:59789"/>
    </ligand>
</feature>
<evidence type="ECO:0000256" key="4">
    <source>
        <dbReference type="ARBA" id="ARBA00022884"/>
    </source>
</evidence>
<name>A0AAD9FVP8_PAPLA</name>
<evidence type="ECO:0000313" key="9">
    <source>
        <dbReference type="Proteomes" id="UP001182556"/>
    </source>
</evidence>
<evidence type="ECO:0000256" key="1">
    <source>
        <dbReference type="ARBA" id="ARBA00022603"/>
    </source>
</evidence>
<dbReference type="InterPro" id="IPR023267">
    <property type="entry name" value="RCMT"/>
</dbReference>
<comment type="caution">
    <text evidence="8">The sequence shown here is derived from an EMBL/GenBank/DDBJ whole genome shotgun (WGS) entry which is preliminary data.</text>
</comment>
<feature type="binding site" evidence="5">
    <location>
        <position position="279"/>
    </location>
    <ligand>
        <name>S-adenosyl-L-methionine</name>
        <dbReference type="ChEBI" id="CHEBI:59789"/>
    </ligand>
</feature>
<dbReference type="SUPFAM" id="SSF53335">
    <property type="entry name" value="S-adenosyl-L-methionine-dependent methyltransferases"/>
    <property type="match status" value="1"/>
</dbReference>
<dbReference type="GO" id="GO:0005730">
    <property type="term" value="C:nucleolus"/>
    <property type="evidence" value="ECO:0007669"/>
    <property type="project" value="TreeGrafter"/>
</dbReference>
<evidence type="ECO:0000256" key="5">
    <source>
        <dbReference type="PROSITE-ProRule" id="PRU01023"/>
    </source>
</evidence>
<protein>
    <submittedName>
        <fullName evidence="8">Nucleus protein</fullName>
    </submittedName>
</protein>
<keyword evidence="9" id="KW-1185">Reference proteome</keyword>
<evidence type="ECO:0000313" key="8">
    <source>
        <dbReference type="EMBL" id="KAK1927135.1"/>
    </source>
</evidence>
<comment type="similarity">
    <text evidence="5">Belongs to the class I-like SAM-binding methyltransferase superfamily. RsmB/NOP family.</text>
</comment>
<dbReference type="Gene3D" id="3.40.50.150">
    <property type="entry name" value="Vaccinia Virus protein VP39"/>
    <property type="match status" value="1"/>
</dbReference>
<dbReference type="AlphaFoldDB" id="A0AAD9FVP8"/>
<dbReference type="InterPro" id="IPR001678">
    <property type="entry name" value="MeTrfase_RsmB-F_NOP2_dom"/>
</dbReference>
<proteinExistence type="inferred from homology"/>
<organism evidence="8 9">
    <name type="scientific">Papiliotrema laurentii</name>
    <name type="common">Cryptococcus laurentii</name>
    <dbReference type="NCBI Taxonomy" id="5418"/>
    <lineage>
        <taxon>Eukaryota</taxon>
        <taxon>Fungi</taxon>
        <taxon>Dikarya</taxon>
        <taxon>Basidiomycota</taxon>
        <taxon>Agaricomycotina</taxon>
        <taxon>Tremellomycetes</taxon>
        <taxon>Tremellales</taxon>
        <taxon>Rhynchogastremaceae</taxon>
        <taxon>Papiliotrema</taxon>
    </lineage>
</organism>
<feature type="region of interest" description="Disordered" evidence="6">
    <location>
        <begin position="465"/>
        <end position="543"/>
    </location>
</feature>
<dbReference type="PANTHER" id="PTHR22807:SF4">
    <property type="entry name" value="28S RRNA (CYTOSINE-C(5))-METHYLTRANSFERASE"/>
    <property type="match status" value="1"/>
</dbReference>
<feature type="binding site" evidence="5">
    <location>
        <position position="326"/>
    </location>
    <ligand>
        <name>S-adenosyl-L-methionine</name>
        <dbReference type="ChEBI" id="CHEBI:59789"/>
    </ligand>
</feature>
<reference evidence="8" key="1">
    <citation type="submission" date="2023-02" db="EMBL/GenBank/DDBJ databases">
        <title>Identification and recombinant expression of a fungal hydrolase from Papiliotrema laurentii that hydrolyzes apple cutin and clears colloidal polyester polyurethane.</title>
        <authorList>
            <consortium name="DOE Joint Genome Institute"/>
            <person name="Roman V.A."/>
            <person name="Bojanowski C."/>
            <person name="Crable B.R."/>
            <person name="Wagner D.N."/>
            <person name="Hung C.S."/>
            <person name="Nadeau L.J."/>
            <person name="Schratz L."/>
            <person name="Haridas S."/>
            <person name="Pangilinan J."/>
            <person name="Lipzen A."/>
            <person name="Na H."/>
            <person name="Yan M."/>
            <person name="Ng V."/>
            <person name="Grigoriev I.V."/>
            <person name="Spatafora J.W."/>
            <person name="Barlow D."/>
            <person name="Biffinger J."/>
            <person name="Kelley-Loughnane N."/>
            <person name="Varaljay V.A."/>
            <person name="Crookes-Goodson W.J."/>
        </authorList>
    </citation>
    <scope>NUCLEOTIDE SEQUENCE</scope>
    <source>
        <strain evidence="8">5307AH</strain>
    </source>
</reference>
<comment type="caution">
    <text evidence="5">Lacks conserved residue(s) required for the propagation of feature annotation.</text>
</comment>
<evidence type="ECO:0000259" key="7">
    <source>
        <dbReference type="PROSITE" id="PS51686"/>
    </source>
</evidence>
<keyword evidence="4 5" id="KW-0694">RNA-binding</keyword>
<evidence type="ECO:0000256" key="2">
    <source>
        <dbReference type="ARBA" id="ARBA00022679"/>
    </source>
</evidence>
<feature type="active site" description="Nucleophile" evidence="5">
    <location>
        <position position="384"/>
    </location>
</feature>
<dbReference type="GO" id="GO:0008173">
    <property type="term" value="F:RNA methyltransferase activity"/>
    <property type="evidence" value="ECO:0007669"/>
    <property type="project" value="InterPro"/>
</dbReference>
<sequence>MNFYKSAALALDHLDKHQGSVKGSLAAAGIKTANPGESKRILALVIETLKYRDALLQLLEKVPLLQLEKLTFPRKTPPRTPSSQSLVLVLLHDLLFSSRARIEASDKWAPKEAILRHQARLKAELVRIQIRKGKQSKAELARTGTEGVERYIRWNPNTDLHRSGDWSLSALHAHLRTKGFERLDKAVYPVPKNSYFDDPHLGQEVLVFSGQTGWWISDGWYEAGAIILQDKASCFPARVLMHGWTEDEGECIDATAAPGNKTSYVSALMGDKGTLYAFERSQGRFKTLEKMLATANCRNVKPTCGDFTETDPQGEEYSKVTRILLDPSCSGSGIVNRLDYLVDDEKDETDAKAERLEKLAAFQLQMILHAFKFAAATRVVYSTCSIHPEEDEQVVMKALNSPTAKTYGWSLAPRRQVLPQWERRGRPEEMVGKKALAEGVIRCMPGEDKTNGFFVACFVKDTDAEEEREEGTGQSKKRQRDELQLDGAVEVDREVEGAMVEGQEAEGGPGMNAEEKAAKALTDAQRERKRRKKHAQKNRRQGA</sequence>
<feature type="domain" description="SAM-dependent MTase RsmB/NOP-type" evidence="7">
    <location>
        <begin position="163"/>
        <end position="461"/>
    </location>
</feature>